<protein>
    <recommendedName>
        <fullName evidence="4">High light inducible protein</fullName>
    </recommendedName>
</protein>
<name>A0A2V0PJM2_9CHLO</name>
<dbReference type="STRING" id="307507.A0A2V0PJM2"/>
<feature type="region of interest" description="Disordered" evidence="1">
    <location>
        <begin position="1"/>
        <end position="26"/>
    </location>
</feature>
<reference evidence="2 3" key="1">
    <citation type="journal article" date="2018" name="Sci. Rep.">
        <title>Raphidocelis subcapitata (=Pseudokirchneriella subcapitata) provides an insight into genome evolution and environmental adaptations in the Sphaeropleales.</title>
        <authorList>
            <person name="Suzuki S."/>
            <person name="Yamaguchi H."/>
            <person name="Nakajima N."/>
            <person name="Kawachi M."/>
        </authorList>
    </citation>
    <scope>NUCLEOTIDE SEQUENCE [LARGE SCALE GENOMIC DNA]</scope>
    <source>
        <strain evidence="2 3">NIES-35</strain>
    </source>
</reference>
<gene>
    <name evidence="2" type="ORF">Rsub_10846</name>
</gene>
<dbReference type="SUPFAM" id="SSF103511">
    <property type="entry name" value="Chlorophyll a-b binding protein"/>
    <property type="match status" value="1"/>
</dbReference>
<keyword evidence="3" id="KW-1185">Reference proteome</keyword>
<dbReference type="InParanoid" id="A0A2V0PJM2"/>
<sequence length="110" mass="11742">MALSQQRQALSARSSSASSSSRPLLPAVRPRRALVAPVRALAQLPQGVSAPKRLPQAPEPRFGFVYAAERLNSRACMIGFIGTMLVEALAHRGVLDMVGFQIGNGLGFEL</sequence>
<evidence type="ECO:0000256" key="1">
    <source>
        <dbReference type="SAM" id="MobiDB-lite"/>
    </source>
</evidence>
<accession>A0A2V0PJM2</accession>
<evidence type="ECO:0008006" key="4">
    <source>
        <dbReference type="Google" id="ProtNLM"/>
    </source>
</evidence>
<evidence type="ECO:0000313" key="3">
    <source>
        <dbReference type="Proteomes" id="UP000247498"/>
    </source>
</evidence>
<dbReference type="Proteomes" id="UP000247498">
    <property type="component" value="Unassembled WGS sequence"/>
</dbReference>
<comment type="caution">
    <text evidence="2">The sequence shown here is derived from an EMBL/GenBank/DDBJ whole genome shotgun (WGS) entry which is preliminary data.</text>
</comment>
<dbReference type="FunCoup" id="A0A2V0PJM2">
    <property type="interactions" value="457"/>
</dbReference>
<dbReference type="OrthoDB" id="542523at2759"/>
<dbReference type="AlphaFoldDB" id="A0A2V0PJM2"/>
<proteinExistence type="predicted"/>
<evidence type="ECO:0000313" key="2">
    <source>
        <dbReference type="EMBL" id="GBF98100.1"/>
    </source>
</evidence>
<organism evidence="2 3">
    <name type="scientific">Raphidocelis subcapitata</name>
    <dbReference type="NCBI Taxonomy" id="307507"/>
    <lineage>
        <taxon>Eukaryota</taxon>
        <taxon>Viridiplantae</taxon>
        <taxon>Chlorophyta</taxon>
        <taxon>core chlorophytes</taxon>
        <taxon>Chlorophyceae</taxon>
        <taxon>CS clade</taxon>
        <taxon>Sphaeropleales</taxon>
        <taxon>Selenastraceae</taxon>
        <taxon>Raphidocelis</taxon>
    </lineage>
</organism>
<dbReference type="EMBL" id="BDRX01000116">
    <property type="protein sequence ID" value="GBF98100.1"/>
    <property type="molecule type" value="Genomic_DNA"/>
</dbReference>